<evidence type="ECO:0000313" key="2">
    <source>
        <dbReference type="EMBL" id="REK70004.1"/>
    </source>
</evidence>
<organism evidence="2 3">
    <name type="scientific">Aeromicrobium endophyticum</name>
    <dbReference type="NCBI Taxonomy" id="2292704"/>
    <lineage>
        <taxon>Bacteria</taxon>
        <taxon>Bacillati</taxon>
        <taxon>Actinomycetota</taxon>
        <taxon>Actinomycetes</taxon>
        <taxon>Propionibacteriales</taxon>
        <taxon>Nocardioidaceae</taxon>
        <taxon>Aeromicrobium</taxon>
    </lineage>
</organism>
<dbReference type="EMBL" id="QUBR01000002">
    <property type="protein sequence ID" value="REK70004.1"/>
    <property type="molecule type" value="Genomic_DNA"/>
</dbReference>
<dbReference type="InterPro" id="IPR046165">
    <property type="entry name" value="DUF6167"/>
</dbReference>
<dbReference type="OrthoDB" id="4952314at2"/>
<comment type="caution">
    <text evidence="2">The sequence shown here is derived from an EMBL/GenBank/DDBJ whole genome shotgun (WGS) entry which is preliminary data.</text>
</comment>
<dbReference type="RefSeq" id="WP_147393662.1">
    <property type="nucleotide sequence ID" value="NZ_JBHSOI010000002.1"/>
</dbReference>
<feature type="region of interest" description="Disordered" evidence="1">
    <location>
        <begin position="75"/>
        <end position="103"/>
    </location>
</feature>
<keyword evidence="3" id="KW-1185">Reference proteome</keyword>
<evidence type="ECO:0008006" key="4">
    <source>
        <dbReference type="Google" id="ProtNLM"/>
    </source>
</evidence>
<sequence length="103" mass="11158">MRSRLVWFVAGSAAGVYTAAKARRAAYRLSAPGVVDQAAALGLGWRELSAEVRDGMLARERQIARQLADAPAADALRLDEARPDHELPETIRPDVTHPDPKAT</sequence>
<gene>
    <name evidence="2" type="ORF">DX116_12530</name>
</gene>
<proteinExistence type="predicted"/>
<name>A0A371P219_9ACTN</name>
<dbReference type="Pfam" id="PF19664">
    <property type="entry name" value="DUF6167"/>
    <property type="match status" value="1"/>
</dbReference>
<dbReference type="Proteomes" id="UP000265581">
    <property type="component" value="Unassembled WGS sequence"/>
</dbReference>
<protein>
    <recommendedName>
        <fullName evidence="4">Secreted protein</fullName>
    </recommendedName>
</protein>
<accession>A0A371P219</accession>
<dbReference type="AlphaFoldDB" id="A0A371P219"/>
<feature type="compositionally biased region" description="Basic and acidic residues" evidence="1">
    <location>
        <begin position="76"/>
        <end position="103"/>
    </location>
</feature>
<evidence type="ECO:0000313" key="3">
    <source>
        <dbReference type="Proteomes" id="UP000265581"/>
    </source>
</evidence>
<reference evidence="2 3" key="1">
    <citation type="submission" date="2018-08" db="EMBL/GenBank/DDBJ databases">
        <title>Aeromicrobium sp. M2KJ-4, whole genome shotgun sequence.</title>
        <authorList>
            <person name="Tuo L."/>
        </authorList>
    </citation>
    <scope>NUCLEOTIDE SEQUENCE [LARGE SCALE GENOMIC DNA]</scope>
    <source>
        <strain evidence="2 3">M2KJ-4</strain>
    </source>
</reference>
<evidence type="ECO:0000256" key="1">
    <source>
        <dbReference type="SAM" id="MobiDB-lite"/>
    </source>
</evidence>